<feature type="compositionally biased region" description="Low complexity" evidence="1">
    <location>
        <begin position="37"/>
        <end position="47"/>
    </location>
</feature>
<evidence type="ECO:0000313" key="2">
    <source>
        <dbReference type="EMBL" id="MBB4710310.1"/>
    </source>
</evidence>
<evidence type="ECO:0000313" key="3">
    <source>
        <dbReference type="Proteomes" id="UP000565089"/>
    </source>
</evidence>
<protein>
    <submittedName>
        <fullName evidence="2">Uncharacterized protein</fullName>
    </submittedName>
</protein>
<feature type="region of interest" description="Disordered" evidence="1">
    <location>
        <begin position="35"/>
        <end position="83"/>
    </location>
</feature>
<reference evidence="2 3" key="1">
    <citation type="submission" date="2020-08" db="EMBL/GenBank/DDBJ databases">
        <title>Sequencing the genomes of 1000 actinobacteria strains.</title>
        <authorList>
            <person name="Klenk H.-P."/>
        </authorList>
    </citation>
    <scope>NUCLEOTIDE SEQUENCE [LARGE SCALE GENOMIC DNA]</scope>
    <source>
        <strain evidence="2 3">DSM 40483</strain>
    </source>
</reference>
<accession>A0A7W7DIG4</accession>
<feature type="compositionally biased region" description="Polar residues" evidence="1">
    <location>
        <begin position="62"/>
        <end position="71"/>
    </location>
</feature>
<proteinExistence type="predicted"/>
<organism evidence="2 3">
    <name type="scientific">Streptomyces luteogriseus</name>
    <dbReference type="NCBI Taxonomy" id="68233"/>
    <lineage>
        <taxon>Bacteria</taxon>
        <taxon>Bacillati</taxon>
        <taxon>Actinomycetota</taxon>
        <taxon>Actinomycetes</taxon>
        <taxon>Kitasatosporales</taxon>
        <taxon>Streptomycetaceae</taxon>
        <taxon>Streptomyces</taxon>
    </lineage>
</organism>
<evidence type="ECO:0000256" key="1">
    <source>
        <dbReference type="SAM" id="MobiDB-lite"/>
    </source>
</evidence>
<keyword evidence="3" id="KW-1185">Reference proteome</keyword>
<comment type="caution">
    <text evidence="2">The sequence shown here is derived from an EMBL/GenBank/DDBJ whole genome shotgun (WGS) entry which is preliminary data.</text>
</comment>
<dbReference type="EMBL" id="JACHMS010000001">
    <property type="protein sequence ID" value="MBB4710310.1"/>
    <property type="molecule type" value="Genomic_DNA"/>
</dbReference>
<name>A0A7W7DIG4_9ACTN</name>
<gene>
    <name evidence="2" type="ORF">BJ965_000192</name>
</gene>
<dbReference type="Proteomes" id="UP000565089">
    <property type="component" value="Unassembled WGS sequence"/>
</dbReference>
<sequence>MLSEFSGDTLSTTELPARRAGMIFAVAEENGEFQGITAATTPTASRRTTLHTGDAGSEGARVSSQPNSSADFRQASACRVRPG</sequence>
<dbReference type="AlphaFoldDB" id="A0A7W7DIG4"/>